<dbReference type="Proteomes" id="UP000774617">
    <property type="component" value="Unassembled WGS sequence"/>
</dbReference>
<comment type="similarity">
    <text evidence="2">Belongs to the cytochrome P450 family.</text>
</comment>
<name>A0ABQ8GCT1_9PEZI</name>
<dbReference type="InterPro" id="IPR001128">
    <property type="entry name" value="Cyt_P450"/>
</dbReference>
<dbReference type="InterPro" id="IPR036396">
    <property type="entry name" value="Cyt_P450_sf"/>
</dbReference>
<dbReference type="InterPro" id="IPR002403">
    <property type="entry name" value="Cyt_P450_E_grp-IV"/>
</dbReference>
<keyword evidence="4" id="KW-0479">Metal-binding</keyword>
<accession>A0ABQ8GCT1</accession>
<evidence type="ECO:0000256" key="7">
    <source>
        <dbReference type="ARBA" id="ARBA00023033"/>
    </source>
</evidence>
<dbReference type="EMBL" id="JAGTJR010000014">
    <property type="protein sequence ID" value="KAH7049327.1"/>
    <property type="molecule type" value="Genomic_DNA"/>
</dbReference>
<dbReference type="PRINTS" id="PR00465">
    <property type="entry name" value="EP450IV"/>
</dbReference>
<evidence type="ECO:0000313" key="8">
    <source>
        <dbReference type="EMBL" id="KAH7049327.1"/>
    </source>
</evidence>
<feature type="non-terminal residue" evidence="8">
    <location>
        <position position="154"/>
    </location>
</feature>
<protein>
    <submittedName>
        <fullName evidence="8">Cytochrome P450</fullName>
    </submittedName>
</protein>
<gene>
    <name evidence="8" type="ORF">B0J12DRAFT_536601</name>
</gene>
<keyword evidence="9" id="KW-1185">Reference proteome</keyword>
<evidence type="ECO:0000256" key="5">
    <source>
        <dbReference type="ARBA" id="ARBA00023002"/>
    </source>
</evidence>
<evidence type="ECO:0000256" key="1">
    <source>
        <dbReference type="ARBA" id="ARBA00001971"/>
    </source>
</evidence>
<proteinExistence type="inferred from homology"/>
<feature type="non-terminal residue" evidence="8">
    <location>
        <position position="1"/>
    </location>
</feature>
<comment type="cofactor">
    <cofactor evidence="1">
        <name>heme</name>
        <dbReference type="ChEBI" id="CHEBI:30413"/>
    </cofactor>
</comment>
<evidence type="ECO:0000313" key="9">
    <source>
        <dbReference type="Proteomes" id="UP000774617"/>
    </source>
</evidence>
<evidence type="ECO:0000256" key="6">
    <source>
        <dbReference type="ARBA" id="ARBA00023004"/>
    </source>
</evidence>
<comment type="caution">
    <text evidence="8">The sequence shown here is derived from an EMBL/GenBank/DDBJ whole genome shotgun (WGS) entry which is preliminary data.</text>
</comment>
<evidence type="ECO:0000256" key="4">
    <source>
        <dbReference type="ARBA" id="ARBA00022723"/>
    </source>
</evidence>
<dbReference type="CDD" id="cd11041">
    <property type="entry name" value="CYP503A1-like"/>
    <property type="match status" value="1"/>
</dbReference>
<keyword evidence="3" id="KW-0349">Heme</keyword>
<sequence>RKEIIEVLQADGGWKKTSLYKLKLLDSCMKESQRLHPSVMLLCSRTMQETVTLADGTRLPKGANVAVPATCMQSKAVFGDDADNFDGYRFLRLREMAGQENRWQYVTTSAEMFGFGHGMSPTSSCMHACPGRFFASNELKIAIAHLLLMFDWKF</sequence>
<evidence type="ECO:0000256" key="3">
    <source>
        <dbReference type="ARBA" id="ARBA00022617"/>
    </source>
</evidence>
<keyword evidence="6" id="KW-0408">Iron</keyword>
<reference evidence="8 9" key="1">
    <citation type="journal article" date="2021" name="Nat. Commun.">
        <title>Genetic determinants of endophytism in the Arabidopsis root mycobiome.</title>
        <authorList>
            <person name="Mesny F."/>
            <person name="Miyauchi S."/>
            <person name="Thiergart T."/>
            <person name="Pickel B."/>
            <person name="Atanasova L."/>
            <person name="Karlsson M."/>
            <person name="Huettel B."/>
            <person name="Barry K.W."/>
            <person name="Haridas S."/>
            <person name="Chen C."/>
            <person name="Bauer D."/>
            <person name="Andreopoulos W."/>
            <person name="Pangilinan J."/>
            <person name="LaButti K."/>
            <person name="Riley R."/>
            <person name="Lipzen A."/>
            <person name="Clum A."/>
            <person name="Drula E."/>
            <person name="Henrissat B."/>
            <person name="Kohler A."/>
            <person name="Grigoriev I.V."/>
            <person name="Martin F.M."/>
            <person name="Hacquard S."/>
        </authorList>
    </citation>
    <scope>NUCLEOTIDE SEQUENCE [LARGE SCALE GENOMIC DNA]</scope>
    <source>
        <strain evidence="8 9">MPI-SDFR-AT-0080</strain>
    </source>
</reference>
<keyword evidence="7" id="KW-0503">Monooxygenase</keyword>
<evidence type="ECO:0000256" key="2">
    <source>
        <dbReference type="ARBA" id="ARBA00010617"/>
    </source>
</evidence>
<dbReference type="PANTHER" id="PTHR46206:SF2">
    <property type="entry name" value="CYTOCHROME P450 MONOOXYGENASE AUSG-RELATED"/>
    <property type="match status" value="1"/>
</dbReference>
<keyword evidence="5" id="KW-0560">Oxidoreductase</keyword>
<dbReference type="SUPFAM" id="SSF48264">
    <property type="entry name" value="Cytochrome P450"/>
    <property type="match status" value="1"/>
</dbReference>
<dbReference type="PANTHER" id="PTHR46206">
    <property type="entry name" value="CYTOCHROME P450"/>
    <property type="match status" value="1"/>
</dbReference>
<dbReference type="Gene3D" id="1.10.630.10">
    <property type="entry name" value="Cytochrome P450"/>
    <property type="match status" value="1"/>
</dbReference>
<organism evidence="8 9">
    <name type="scientific">Macrophomina phaseolina</name>
    <dbReference type="NCBI Taxonomy" id="35725"/>
    <lineage>
        <taxon>Eukaryota</taxon>
        <taxon>Fungi</taxon>
        <taxon>Dikarya</taxon>
        <taxon>Ascomycota</taxon>
        <taxon>Pezizomycotina</taxon>
        <taxon>Dothideomycetes</taxon>
        <taxon>Dothideomycetes incertae sedis</taxon>
        <taxon>Botryosphaeriales</taxon>
        <taxon>Botryosphaeriaceae</taxon>
        <taxon>Macrophomina</taxon>
    </lineage>
</organism>
<dbReference type="Pfam" id="PF00067">
    <property type="entry name" value="p450"/>
    <property type="match status" value="1"/>
</dbReference>